<dbReference type="AlphaFoldDB" id="A0A857J5V4"/>
<feature type="transmembrane region" description="Helical" evidence="6">
    <location>
        <begin position="64"/>
        <end position="83"/>
    </location>
</feature>
<dbReference type="InterPro" id="IPR005598">
    <property type="entry name" value="ATP_synth_I"/>
</dbReference>
<evidence type="ECO:0000256" key="6">
    <source>
        <dbReference type="SAM" id="Phobius"/>
    </source>
</evidence>
<feature type="transmembrane region" description="Helical" evidence="6">
    <location>
        <begin position="95"/>
        <end position="117"/>
    </location>
</feature>
<keyword evidence="2" id="KW-1003">Cell membrane</keyword>
<evidence type="ECO:0000256" key="4">
    <source>
        <dbReference type="ARBA" id="ARBA00022989"/>
    </source>
</evidence>
<dbReference type="EMBL" id="CP047650">
    <property type="protein sequence ID" value="QHI99097.1"/>
    <property type="molecule type" value="Genomic_DNA"/>
</dbReference>
<evidence type="ECO:0000256" key="5">
    <source>
        <dbReference type="ARBA" id="ARBA00023136"/>
    </source>
</evidence>
<evidence type="ECO:0000313" key="8">
    <source>
        <dbReference type="Proteomes" id="UP000464787"/>
    </source>
</evidence>
<organism evidence="7 8">
    <name type="scientific">Xylophilus rhododendri</name>
    <dbReference type="NCBI Taxonomy" id="2697032"/>
    <lineage>
        <taxon>Bacteria</taxon>
        <taxon>Pseudomonadati</taxon>
        <taxon>Pseudomonadota</taxon>
        <taxon>Betaproteobacteria</taxon>
        <taxon>Burkholderiales</taxon>
        <taxon>Xylophilus</taxon>
    </lineage>
</organism>
<reference evidence="7 8" key="1">
    <citation type="submission" date="2020-01" db="EMBL/GenBank/DDBJ databases">
        <title>Genome sequencing of strain KACC 21265.</title>
        <authorList>
            <person name="Heo J."/>
            <person name="Kim S.-J."/>
            <person name="Kim J.-S."/>
            <person name="Hong S.-B."/>
            <person name="Kwon S.-W."/>
        </authorList>
    </citation>
    <scope>NUCLEOTIDE SEQUENCE [LARGE SCALE GENOMIC DNA]</scope>
    <source>
        <strain evidence="7 8">KACC 21265</strain>
    </source>
</reference>
<name>A0A857J5V4_9BURK</name>
<protein>
    <submittedName>
        <fullName evidence="7">ATP synthase subunit I</fullName>
    </submittedName>
</protein>
<keyword evidence="8" id="KW-1185">Reference proteome</keyword>
<evidence type="ECO:0000256" key="3">
    <source>
        <dbReference type="ARBA" id="ARBA00022692"/>
    </source>
</evidence>
<dbReference type="RefSeq" id="WP_160552878.1">
    <property type="nucleotide sequence ID" value="NZ_CP047650.1"/>
</dbReference>
<keyword evidence="5 6" id="KW-0472">Membrane</keyword>
<dbReference type="GO" id="GO:0005886">
    <property type="term" value="C:plasma membrane"/>
    <property type="evidence" value="ECO:0007669"/>
    <property type="project" value="UniProtKB-SubCell"/>
</dbReference>
<comment type="subcellular location">
    <subcellularLocation>
        <location evidence="1">Cell membrane</location>
        <topology evidence="1">Multi-pass membrane protein</topology>
    </subcellularLocation>
</comment>
<keyword evidence="4 6" id="KW-1133">Transmembrane helix</keyword>
<sequence>MRPVTDWEELEADAPDFKPLTAEEARLLRERHPSVSPWWVILGQATVGFLAAWVAWAITGEARTGWSAAWGALAVVLPAAVFARGVTRRREGSNPAAAVAGFLGWEFVKIALTLALLALSPKVVPGLSWLALVAGMVVTAKTWWLAFLVRAALRKRRGR</sequence>
<gene>
    <name evidence="7" type="ORF">GT347_14545</name>
</gene>
<evidence type="ECO:0000256" key="2">
    <source>
        <dbReference type="ARBA" id="ARBA00022475"/>
    </source>
</evidence>
<evidence type="ECO:0000256" key="1">
    <source>
        <dbReference type="ARBA" id="ARBA00004651"/>
    </source>
</evidence>
<evidence type="ECO:0000313" key="7">
    <source>
        <dbReference type="EMBL" id="QHI99097.1"/>
    </source>
</evidence>
<proteinExistence type="predicted"/>
<dbReference type="Pfam" id="PF03899">
    <property type="entry name" value="ATP-synt_I"/>
    <property type="match status" value="1"/>
</dbReference>
<feature type="transmembrane region" description="Helical" evidence="6">
    <location>
        <begin position="38"/>
        <end position="58"/>
    </location>
</feature>
<dbReference type="Proteomes" id="UP000464787">
    <property type="component" value="Chromosome"/>
</dbReference>
<feature type="transmembrane region" description="Helical" evidence="6">
    <location>
        <begin position="129"/>
        <end position="153"/>
    </location>
</feature>
<dbReference type="KEGG" id="xyk:GT347_14545"/>
<accession>A0A857J5V4</accession>
<keyword evidence="3 6" id="KW-0812">Transmembrane</keyword>